<dbReference type="InterPro" id="IPR001375">
    <property type="entry name" value="Peptidase_S9_cat"/>
</dbReference>
<organism evidence="8 9">
    <name type="scientific">Bariatricus massiliensis</name>
    <dbReference type="NCBI Taxonomy" id="1745713"/>
    <lineage>
        <taxon>Bacteria</taxon>
        <taxon>Bacillati</taxon>
        <taxon>Bacillota</taxon>
        <taxon>Clostridia</taxon>
        <taxon>Lachnospirales</taxon>
        <taxon>Lachnospiraceae</taxon>
        <taxon>Bariatricus</taxon>
    </lineage>
</organism>
<dbReference type="EC" id="3.4.21.26" evidence="2"/>
<comment type="caution">
    <text evidence="8">The sequence shown here is derived from an EMBL/GenBank/DDBJ whole genome shotgun (WGS) entry which is preliminary data.</text>
</comment>
<dbReference type="Gene3D" id="3.40.50.1820">
    <property type="entry name" value="alpha/beta hydrolase"/>
    <property type="match status" value="1"/>
</dbReference>
<dbReference type="InterPro" id="IPR029058">
    <property type="entry name" value="AB_hydrolase_fold"/>
</dbReference>
<dbReference type="Pfam" id="PF02897">
    <property type="entry name" value="Peptidase_S9_N"/>
    <property type="match status" value="1"/>
</dbReference>
<dbReference type="Pfam" id="PF00326">
    <property type="entry name" value="Peptidase_S9"/>
    <property type="match status" value="1"/>
</dbReference>
<comment type="catalytic activity">
    <reaction evidence="1">
        <text>Hydrolysis of Pro-|-Xaa &gt;&gt; Ala-|-Xaa in oligopeptides.</text>
        <dbReference type="EC" id="3.4.21.26"/>
    </reaction>
</comment>
<feature type="domain" description="Peptidase S9 prolyl oligopeptidase catalytic" evidence="6">
    <location>
        <begin position="455"/>
        <end position="657"/>
    </location>
</feature>
<keyword evidence="5" id="KW-0720">Serine protease</keyword>
<protein>
    <recommendedName>
        <fullName evidence="2">prolyl oligopeptidase</fullName>
        <ecNumber evidence="2">3.4.21.26</ecNumber>
    </recommendedName>
</protein>
<dbReference type="SUPFAM" id="SSF50993">
    <property type="entry name" value="Peptidase/esterase 'gauge' domain"/>
    <property type="match status" value="1"/>
</dbReference>
<keyword evidence="4" id="KW-0378">Hydrolase</keyword>
<accession>A0ABS8DLE4</accession>
<evidence type="ECO:0000256" key="1">
    <source>
        <dbReference type="ARBA" id="ARBA00001070"/>
    </source>
</evidence>
<evidence type="ECO:0000313" key="9">
    <source>
        <dbReference type="Proteomes" id="UP001299546"/>
    </source>
</evidence>
<dbReference type="Gene3D" id="2.130.10.120">
    <property type="entry name" value="Prolyl oligopeptidase, N-terminal domain"/>
    <property type="match status" value="1"/>
</dbReference>
<name>A0ABS8DLE4_9FIRM</name>
<reference evidence="8 9" key="1">
    <citation type="submission" date="2021-10" db="EMBL/GenBank/DDBJ databases">
        <title>Collection of gut derived symbiotic bacterial strains cultured from healthy donors.</title>
        <authorList>
            <person name="Lin H."/>
            <person name="Littmann E."/>
            <person name="Kohout C."/>
            <person name="Pamer E.G."/>
        </authorList>
    </citation>
    <scope>NUCLEOTIDE SEQUENCE [LARGE SCALE GENOMIC DNA]</scope>
    <source>
        <strain evidence="8 9">DFI.1.165</strain>
    </source>
</reference>
<dbReference type="InterPro" id="IPR002470">
    <property type="entry name" value="Peptidase_S9A"/>
</dbReference>
<dbReference type="PRINTS" id="PR00862">
    <property type="entry name" value="PROLIGOPTASE"/>
</dbReference>
<evidence type="ECO:0000313" key="8">
    <source>
        <dbReference type="EMBL" id="MCB7388984.1"/>
    </source>
</evidence>
<evidence type="ECO:0000256" key="4">
    <source>
        <dbReference type="ARBA" id="ARBA00022801"/>
    </source>
</evidence>
<gene>
    <name evidence="8" type="ORF">LIZ65_16980</name>
</gene>
<evidence type="ECO:0000256" key="2">
    <source>
        <dbReference type="ARBA" id="ARBA00011897"/>
    </source>
</evidence>
<dbReference type="InterPro" id="IPR023302">
    <property type="entry name" value="Pept_S9A_N"/>
</dbReference>
<dbReference type="PANTHER" id="PTHR42881:SF2">
    <property type="entry name" value="PROLYL ENDOPEPTIDASE"/>
    <property type="match status" value="1"/>
</dbReference>
<evidence type="ECO:0000256" key="5">
    <source>
        <dbReference type="ARBA" id="ARBA00022825"/>
    </source>
</evidence>
<dbReference type="InterPro" id="IPR051167">
    <property type="entry name" value="Prolyl_oligopep/macrocyclase"/>
</dbReference>
<evidence type="ECO:0000259" key="6">
    <source>
        <dbReference type="Pfam" id="PF00326"/>
    </source>
</evidence>
<dbReference type="EMBL" id="JAJCIS010000017">
    <property type="protein sequence ID" value="MCB7388984.1"/>
    <property type="molecule type" value="Genomic_DNA"/>
</dbReference>
<proteinExistence type="predicted"/>
<evidence type="ECO:0000259" key="7">
    <source>
        <dbReference type="Pfam" id="PF02897"/>
    </source>
</evidence>
<keyword evidence="3" id="KW-0645">Protease</keyword>
<evidence type="ECO:0000256" key="3">
    <source>
        <dbReference type="ARBA" id="ARBA00022670"/>
    </source>
</evidence>
<dbReference type="Proteomes" id="UP001299546">
    <property type="component" value="Unassembled WGS sequence"/>
</dbReference>
<sequence length="665" mass="75437">MYNYPAAERKTQEVKYGKHSVLDEYEWMRDASAQDTISFTERQNEFTDEYFKNYKTRFEKYLSEQQEMARNLMYHETVRTAGGITALGVYDDGISKSVLLNEDFTVKEVITDSDFMEGVHVHGISPNPAHNNLCILHVLRDKAERTSGLVYDICSREVLAELKDTFSVGWSSSGEYVYYSKAEHREDGTIENTLRRYCVAAKEEAVLYTHQGHAAYGMVYPMDEGGVAVNFAVDYHAGDMVIYEEGQQIIEVPYDGNARIYIGSDETRHFFMTDEDAVLGKIVAVEKGKEFHTKTTYIEETDEKISQAGINHGKVICIYEKAGSQSLCVYDQKGERHEITLPCVYGKIEIAEQEFHSERPLFSYESFSVPANVMELNLESYTASTVYESSAACEDVIEELVYYTSYDGTRLPAYIIRKNNVQKDGNNKTLFYGYGGYNATNYVSAQACGMTIANWIESGGIYVHCIIRGGGEFGEDWHRSGWKENKKNVFDDFCSIVEGVINDGWTNVSKIAVCGLSNGGLLMTALITRRPDLFGCVIASVPQTDLLGFVYDDRGSMYITEYGDPREDDMFEYMKSYSPYHNIKENMSYPGIYIQAGAMDNNVPAYHAKKFTAKMQELQGKRPVLLRVLPYGSHDRGMGEYFHRTIAEMRTFIDIELGLGDEDNE</sequence>
<keyword evidence="9" id="KW-1185">Reference proteome</keyword>
<dbReference type="SUPFAM" id="SSF53474">
    <property type="entry name" value="alpha/beta-Hydrolases"/>
    <property type="match status" value="1"/>
</dbReference>
<dbReference type="RefSeq" id="WP_066738033.1">
    <property type="nucleotide sequence ID" value="NZ_JAJCIQ010000017.1"/>
</dbReference>
<dbReference type="PANTHER" id="PTHR42881">
    <property type="entry name" value="PROLYL ENDOPEPTIDASE"/>
    <property type="match status" value="1"/>
</dbReference>
<feature type="domain" description="Peptidase S9A N-terminal" evidence="7">
    <location>
        <begin position="5"/>
        <end position="382"/>
    </location>
</feature>